<gene>
    <name evidence="1" type="ORF">Tci_037672</name>
</gene>
<proteinExistence type="predicted"/>
<dbReference type="EMBL" id="BKCJ010005250">
    <property type="protein sequence ID" value="GEU65694.1"/>
    <property type="molecule type" value="Genomic_DNA"/>
</dbReference>
<protein>
    <submittedName>
        <fullName evidence="1">Uncharacterized protein</fullName>
    </submittedName>
</protein>
<evidence type="ECO:0000313" key="1">
    <source>
        <dbReference type="EMBL" id="GEU65694.1"/>
    </source>
</evidence>
<dbReference type="AlphaFoldDB" id="A0A6L2LZD8"/>
<name>A0A6L2LZD8_TANCI</name>
<reference evidence="1" key="1">
    <citation type="journal article" date="2019" name="Sci. Rep.">
        <title>Draft genome of Tanacetum cinerariifolium, the natural source of mosquito coil.</title>
        <authorList>
            <person name="Yamashiro T."/>
            <person name="Shiraishi A."/>
            <person name="Satake H."/>
            <person name="Nakayama K."/>
        </authorList>
    </citation>
    <scope>NUCLEOTIDE SEQUENCE</scope>
</reference>
<comment type="caution">
    <text evidence="1">The sequence shown here is derived from an EMBL/GenBank/DDBJ whole genome shotgun (WGS) entry which is preliminary data.</text>
</comment>
<accession>A0A6L2LZD8</accession>
<sequence length="78" mass="8983">MVDTRMVFDSAHLQLANDSYTYSPNTHEEKICLEFIEFDEMTQVSKGKRSIKVKHPIVSIIGNYVINAVNGAFKQYDR</sequence>
<organism evidence="1">
    <name type="scientific">Tanacetum cinerariifolium</name>
    <name type="common">Dalmatian daisy</name>
    <name type="synonym">Chrysanthemum cinerariifolium</name>
    <dbReference type="NCBI Taxonomy" id="118510"/>
    <lineage>
        <taxon>Eukaryota</taxon>
        <taxon>Viridiplantae</taxon>
        <taxon>Streptophyta</taxon>
        <taxon>Embryophyta</taxon>
        <taxon>Tracheophyta</taxon>
        <taxon>Spermatophyta</taxon>
        <taxon>Magnoliopsida</taxon>
        <taxon>eudicotyledons</taxon>
        <taxon>Gunneridae</taxon>
        <taxon>Pentapetalae</taxon>
        <taxon>asterids</taxon>
        <taxon>campanulids</taxon>
        <taxon>Asterales</taxon>
        <taxon>Asteraceae</taxon>
        <taxon>Asteroideae</taxon>
        <taxon>Anthemideae</taxon>
        <taxon>Anthemidinae</taxon>
        <taxon>Tanacetum</taxon>
    </lineage>
</organism>